<evidence type="ECO:0000313" key="1">
    <source>
        <dbReference type="EMBL" id="AAF84820.1"/>
    </source>
</evidence>
<gene>
    <name evidence="1" type="ordered locus">XF_2018</name>
</gene>
<dbReference type="AlphaFoldDB" id="Q9PBW7"/>
<reference evidence="1 2" key="1">
    <citation type="journal article" date="2000" name="Nature">
        <title>The genome sequence of the plant pathogen Xylella fastidiosa.</title>
        <authorList>
            <person name="Simpson A.J."/>
            <person name="Reinach F.C."/>
            <person name="Arruda P."/>
            <person name="Abreu F.A."/>
            <person name="Acencio M."/>
            <person name="Alvarenga R."/>
            <person name="Alves L.M."/>
            <person name="Araya J.E."/>
            <person name="Baia G.S."/>
            <person name="Baptista C.S."/>
            <person name="Barros M.H."/>
            <person name="Bonaccorsi E.D."/>
            <person name="Bordin S."/>
            <person name="Bove J.M."/>
            <person name="Briones M.R."/>
            <person name="Bueno M.R."/>
            <person name="Camargo A.A."/>
            <person name="Camargo L.E."/>
            <person name="Carraro D.M."/>
            <person name="Carrer H."/>
            <person name="Colauto N.B."/>
            <person name="Colombo C."/>
            <person name="Costa F.F."/>
            <person name="Costa M.C."/>
            <person name="Costa-Neto C.M."/>
            <person name="Coutinho L.L."/>
            <person name="Cristofani M."/>
            <person name="Dias-Neto E."/>
            <person name="Docena C."/>
            <person name="El-Dorry H."/>
            <person name="Facincani A.P."/>
            <person name="Ferreira A.J."/>
            <person name="Ferreira V.C."/>
            <person name="Ferro J.A."/>
            <person name="Fraga J.S."/>
            <person name="Franca S.C."/>
            <person name="Franco M.C."/>
            <person name="Frohme M."/>
            <person name="Furlan L.R."/>
            <person name="Garnier M."/>
            <person name="Goldman G.H."/>
            <person name="Goldman M.H."/>
            <person name="Gomes S.L."/>
            <person name="Gruber A."/>
            <person name="Ho P.L."/>
            <person name="Hoheisel J.D."/>
            <person name="Junqueira M.L."/>
            <person name="Kemper E.L."/>
            <person name="Kitajima J.P."/>
            <person name="Krieger J.E."/>
            <person name="Kuramae E.E."/>
            <person name="Laigret F."/>
            <person name="Lambais M.R."/>
            <person name="Leite L.C."/>
            <person name="Lemos E.G."/>
            <person name="Lemos M.V."/>
            <person name="Lopes S.A."/>
            <person name="Lopes C.R."/>
            <person name="Machado J.A."/>
            <person name="Machado M.A."/>
            <person name="Madeira A.M."/>
            <person name="Madeira H.M."/>
            <person name="Marino C.L."/>
            <person name="Marques M.V."/>
            <person name="Martins E.A."/>
            <person name="Martins E.M."/>
            <person name="Matsukuma A.Y."/>
            <person name="Menck C.F."/>
            <person name="Miracca E.C."/>
            <person name="Miyaki C.Y."/>
            <person name="Monteriro-Vitorello C.B."/>
            <person name="Moon D.H."/>
            <person name="Nagai M.A."/>
            <person name="Nascimento A.L."/>
            <person name="Netto L.E."/>
            <person name="Nhani A.Jr."/>
            <person name="Nobrega F.G."/>
            <person name="Nunes L.R."/>
            <person name="Oliveira M.A."/>
            <person name="de Oliveira M.C."/>
            <person name="de Oliveira R.C."/>
            <person name="Palmieri D.A."/>
            <person name="Paris A."/>
            <person name="Peixoto B.R."/>
            <person name="Pereira G.A."/>
            <person name="Pereira H.A.Jr."/>
            <person name="Pesquero J.B."/>
            <person name="Quaggio R.B."/>
            <person name="Roberto P.G."/>
            <person name="Rodrigues V."/>
            <person name="de M Rosa A.J."/>
            <person name="de Rosa V.E.Jr."/>
            <person name="de Sa R.G."/>
            <person name="Santelli R.V."/>
            <person name="Sawasaki H.E."/>
            <person name="da Silva A.C."/>
            <person name="da Silva A.M."/>
            <person name="da Silva F.R."/>
            <person name="da Silva W.A.Jr."/>
            <person name="da Silveira J.F."/>
            <person name="Silvestri M.L."/>
            <person name="Siqueira W.J."/>
            <person name="de Souza A.A."/>
            <person name="de Souza A.P."/>
            <person name="Terenzi M.F."/>
            <person name="Truffi D."/>
            <person name="Tsai S.M."/>
            <person name="Tsuhako M.H."/>
            <person name="Vallada H."/>
            <person name="Van Sluys M.A."/>
            <person name="Verjovski-Almeida S."/>
            <person name="Vettore A.L."/>
            <person name="Zago M.A."/>
            <person name="Zatz M."/>
            <person name="Meidanis J."/>
            <person name="Setubal J.C."/>
        </authorList>
    </citation>
    <scope>NUCLEOTIDE SEQUENCE [LARGE SCALE GENOMIC DNA]</scope>
    <source>
        <strain evidence="1 2">9a5c</strain>
    </source>
</reference>
<dbReference type="KEGG" id="xfa:XF_2018"/>
<evidence type="ECO:0000313" key="2">
    <source>
        <dbReference type="Proteomes" id="UP000000812"/>
    </source>
</evidence>
<dbReference type="Proteomes" id="UP000000812">
    <property type="component" value="Chromosome"/>
</dbReference>
<protein>
    <submittedName>
        <fullName evidence="1">Uncharacterized protein</fullName>
    </submittedName>
</protein>
<accession>Q9PBW7</accession>
<dbReference type="EMBL" id="AE003849">
    <property type="protein sequence ID" value="AAF84820.1"/>
    <property type="molecule type" value="Genomic_DNA"/>
</dbReference>
<sequence>MLSIRHLHPLHPMTPQLKHQTPCYYLATTQMHSIQHSPLFN</sequence>
<dbReference type="PIR" id="G82610">
    <property type="entry name" value="G82610"/>
</dbReference>
<proteinExistence type="predicted"/>
<dbReference type="HOGENOM" id="CLU_3278998_0_0_6"/>
<organism evidence="1 2">
    <name type="scientific">Xylella fastidiosa (strain 9a5c)</name>
    <dbReference type="NCBI Taxonomy" id="160492"/>
    <lineage>
        <taxon>Bacteria</taxon>
        <taxon>Pseudomonadati</taxon>
        <taxon>Pseudomonadota</taxon>
        <taxon>Gammaproteobacteria</taxon>
        <taxon>Lysobacterales</taxon>
        <taxon>Lysobacteraceae</taxon>
        <taxon>Xylella</taxon>
    </lineage>
</organism>
<name>Q9PBW7_XYLFA</name>